<evidence type="ECO:0000256" key="8">
    <source>
        <dbReference type="ARBA" id="ARBA00023136"/>
    </source>
</evidence>
<comment type="subcellular location">
    <subcellularLocation>
        <location evidence="1">Cell membrane</location>
        <topology evidence="1">Multi-pass membrane protein</topology>
    </subcellularLocation>
</comment>
<name>A0A517ZCM5_9PLAN</name>
<organism evidence="11 12">
    <name type="scientific">Maioricimonas rarisocia</name>
    <dbReference type="NCBI Taxonomy" id="2528026"/>
    <lineage>
        <taxon>Bacteria</taxon>
        <taxon>Pseudomonadati</taxon>
        <taxon>Planctomycetota</taxon>
        <taxon>Planctomycetia</taxon>
        <taxon>Planctomycetales</taxon>
        <taxon>Planctomycetaceae</taxon>
        <taxon>Maioricimonas</taxon>
    </lineage>
</organism>
<evidence type="ECO:0000313" key="12">
    <source>
        <dbReference type="Proteomes" id="UP000320496"/>
    </source>
</evidence>
<feature type="transmembrane region" description="Helical" evidence="9">
    <location>
        <begin position="33"/>
        <end position="54"/>
    </location>
</feature>
<evidence type="ECO:0000256" key="1">
    <source>
        <dbReference type="ARBA" id="ARBA00004651"/>
    </source>
</evidence>
<dbReference type="PANTHER" id="PTHR30433:SF2">
    <property type="entry name" value="MOTILITY PROTEIN A"/>
    <property type="match status" value="1"/>
</dbReference>
<dbReference type="Pfam" id="PF01618">
    <property type="entry name" value="MotA_ExbB"/>
    <property type="match status" value="1"/>
</dbReference>
<dbReference type="EMBL" id="CP036275">
    <property type="protein sequence ID" value="QDU40244.1"/>
    <property type="molecule type" value="Genomic_DNA"/>
</dbReference>
<dbReference type="GO" id="GO:0071978">
    <property type="term" value="P:bacterial-type flagellum-dependent swarming motility"/>
    <property type="evidence" value="ECO:0007669"/>
    <property type="project" value="InterPro"/>
</dbReference>
<keyword evidence="7 9" id="KW-1133">Transmembrane helix</keyword>
<accession>A0A517ZCM5</accession>
<keyword evidence="12" id="KW-1185">Reference proteome</keyword>
<evidence type="ECO:0000313" key="11">
    <source>
        <dbReference type="EMBL" id="QDU40244.1"/>
    </source>
</evidence>
<dbReference type="AlphaFoldDB" id="A0A517ZCM5"/>
<feature type="transmembrane region" description="Helical" evidence="9">
    <location>
        <begin position="145"/>
        <end position="166"/>
    </location>
</feature>
<comment type="similarity">
    <text evidence="2">Belongs to the MotA family.</text>
</comment>
<evidence type="ECO:0000256" key="9">
    <source>
        <dbReference type="SAM" id="Phobius"/>
    </source>
</evidence>
<keyword evidence="4" id="KW-1003">Cell membrane</keyword>
<dbReference type="InterPro" id="IPR000540">
    <property type="entry name" value="Flag_MotA_CS"/>
</dbReference>
<dbReference type="InterPro" id="IPR047055">
    <property type="entry name" value="MotA-like"/>
</dbReference>
<evidence type="ECO:0000256" key="3">
    <source>
        <dbReference type="ARBA" id="ARBA00022448"/>
    </source>
</evidence>
<keyword evidence="3" id="KW-0813">Transport</keyword>
<dbReference type="GO" id="GO:0005886">
    <property type="term" value="C:plasma membrane"/>
    <property type="evidence" value="ECO:0007669"/>
    <property type="project" value="UniProtKB-SubCell"/>
</dbReference>
<evidence type="ECO:0000256" key="4">
    <source>
        <dbReference type="ARBA" id="ARBA00022475"/>
    </source>
</evidence>
<reference evidence="11 12" key="1">
    <citation type="submission" date="2019-02" db="EMBL/GenBank/DDBJ databases">
        <title>Deep-cultivation of Planctomycetes and their phenomic and genomic characterization uncovers novel biology.</title>
        <authorList>
            <person name="Wiegand S."/>
            <person name="Jogler M."/>
            <person name="Boedeker C."/>
            <person name="Pinto D."/>
            <person name="Vollmers J."/>
            <person name="Rivas-Marin E."/>
            <person name="Kohn T."/>
            <person name="Peeters S.H."/>
            <person name="Heuer A."/>
            <person name="Rast P."/>
            <person name="Oberbeckmann S."/>
            <person name="Bunk B."/>
            <person name="Jeske O."/>
            <person name="Meyerdierks A."/>
            <person name="Storesund J.E."/>
            <person name="Kallscheuer N."/>
            <person name="Luecker S."/>
            <person name="Lage O.M."/>
            <person name="Pohl T."/>
            <person name="Merkel B.J."/>
            <person name="Hornburger P."/>
            <person name="Mueller R.-W."/>
            <person name="Bruemmer F."/>
            <person name="Labrenz M."/>
            <person name="Spormann A.M."/>
            <person name="Op den Camp H."/>
            <person name="Overmann J."/>
            <person name="Amann R."/>
            <person name="Jetten M.S.M."/>
            <person name="Mascher T."/>
            <person name="Medema M.H."/>
            <person name="Devos D.P."/>
            <person name="Kaster A.-K."/>
            <person name="Ovreas L."/>
            <person name="Rohde M."/>
            <person name="Galperin M.Y."/>
            <person name="Jogler C."/>
        </authorList>
    </citation>
    <scope>NUCLEOTIDE SEQUENCE [LARGE SCALE GENOMIC DNA]</scope>
    <source>
        <strain evidence="11 12">Mal4</strain>
    </source>
</reference>
<dbReference type="InterPro" id="IPR002898">
    <property type="entry name" value="MotA_ExbB_proton_chnl"/>
</dbReference>
<protein>
    <submittedName>
        <fullName evidence="11">Chemotaxis protein PomA</fullName>
    </submittedName>
</protein>
<evidence type="ECO:0000259" key="10">
    <source>
        <dbReference type="Pfam" id="PF01618"/>
    </source>
</evidence>
<feature type="transmembrane region" description="Helical" evidence="9">
    <location>
        <begin position="178"/>
        <end position="204"/>
    </location>
</feature>
<evidence type="ECO:0000256" key="2">
    <source>
        <dbReference type="ARBA" id="ARBA00008038"/>
    </source>
</evidence>
<evidence type="ECO:0000256" key="5">
    <source>
        <dbReference type="ARBA" id="ARBA00022692"/>
    </source>
</evidence>
<sequence>MDIATVIGLFLGFALVIGSILIGGGGLGPFINVPSLMITVGGSFAALLINFPLAKVLGVASVVKKCFTVALPSTAEVIERFMNLSTIVRRDGLLALENEFDSIDDEFLKRGLEMVVGGSSREELTSILEIEVAYIEQRHQNGKKIIDATAAAAPAFGMIGTLIGLVQMLRTLDDPSQIGVGMATALLTTLYGAVIANLVCIPLAGKLEARSQEEVLIRELMIAGMGALVEGHPPRIVQERLVAFLAPAHRPEPETTAAAA</sequence>
<gene>
    <name evidence="11" type="primary">pomA</name>
    <name evidence="11" type="ORF">Mal4_46000</name>
</gene>
<dbReference type="OrthoDB" id="9806929at2"/>
<feature type="transmembrane region" description="Helical" evidence="9">
    <location>
        <begin position="7"/>
        <end position="27"/>
    </location>
</feature>
<dbReference type="PROSITE" id="PS01307">
    <property type="entry name" value="MOTA"/>
    <property type="match status" value="1"/>
</dbReference>
<dbReference type="GO" id="GO:0006935">
    <property type="term" value="P:chemotaxis"/>
    <property type="evidence" value="ECO:0007669"/>
    <property type="project" value="InterPro"/>
</dbReference>
<keyword evidence="8 9" id="KW-0472">Membrane</keyword>
<evidence type="ECO:0000256" key="7">
    <source>
        <dbReference type="ARBA" id="ARBA00022989"/>
    </source>
</evidence>
<keyword evidence="5 9" id="KW-0812">Transmembrane</keyword>
<proteinExistence type="inferred from homology"/>
<evidence type="ECO:0000256" key="6">
    <source>
        <dbReference type="ARBA" id="ARBA00022779"/>
    </source>
</evidence>
<keyword evidence="6" id="KW-0283">Flagellar rotation</keyword>
<dbReference type="Proteomes" id="UP000320496">
    <property type="component" value="Chromosome"/>
</dbReference>
<dbReference type="PANTHER" id="PTHR30433">
    <property type="entry name" value="CHEMOTAXIS PROTEIN MOTA"/>
    <property type="match status" value="1"/>
</dbReference>
<feature type="domain" description="MotA/TolQ/ExbB proton channel" evidence="10">
    <location>
        <begin position="101"/>
        <end position="219"/>
    </location>
</feature>
<dbReference type="RefSeq" id="WP_145371412.1">
    <property type="nucleotide sequence ID" value="NZ_CP036275.1"/>
</dbReference>
<dbReference type="KEGG" id="mri:Mal4_46000"/>